<evidence type="ECO:0000256" key="1">
    <source>
        <dbReference type="SAM" id="Phobius"/>
    </source>
</evidence>
<dbReference type="Proteomes" id="UP000011531">
    <property type="component" value="Unassembled WGS sequence"/>
</dbReference>
<protein>
    <submittedName>
        <fullName evidence="2">Uncharacterized protein</fullName>
    </submittedName>
</protein>
<comment type="caution">
    <text evidence="2">The sequence shown here is derived from an EMBL/GenBank/DDBJ whole genome shotgun (WGS) entry which is preliminary data.</text>
</comment>
<keyword evidence="3" id="KW-1185">Reference proteome</keyword>
<feature type="transmembrane region" description="Helical" evidence="1">
    <location>
        <begin position="34"/>
        <end position="57"/>
    </location>
</feature>
<dbReference type="RefSeq" id="WP_008422898.1">
    <property type="nucleotide sequence ID" value="NZ_AOIA01000092.1"/>
</dbReference>
<organism evidence="2 3">
    <name type="scientific">Natronococcus jeotgali DSM 18795</name>
    <dbReference type="NCBI Taxonomy" id="1227498"/>
    <lineage>
        <taxon>Archaea</taxon>
        <taxon>Methanobacteriati</taxon>
        <taxon>Methanobacteriota</taxon>
        <taxon>Stenosarchaea group</taxon>
        <taxon>Halobacteria</taxon>
        <taxon>Halobacteriales</taxon>
        <taxon>Natrialbaceae</taxon>
        <taxon>Natronococcus</taxon>
    </lineage>
</organism>
<evidence type="ECO:0000313" key="2">
    <source>
        <dbReference type="EMBL" id="ELY60822.1"/>
    </source>
</evidence>
<accession>L9XGT1</accession>
<dbReference type="AlphaFoldDB" id="L9XGT1"/>
<dbReference type="STRING" id="1227498.C492_09990"/>
<keyword evidence="1" id="KW-0472">Membrane</keyword>
<evidence type="ECO:0000313" key="3">
    <source>
        <dbReference type="Proteomes" id="UP000011531"/>
    </source>
</evidence>
<dbReference type="InterPro" id="IPR055956">
    <property type="entry name" value="DUF7534"/>
</dbReference>
<dbReference type="Pfam" id="PF24378">
    <property type="entry name" value="DUF7534"/>
    <property type="match status" value="1"/>
</dbReference>
<dbReference type="EMBL" id="AOIA01000092">
    <property type="protein sequence ID" value="ELY60822.1"/>
    <property type="molecule type" value="Genomic_DNA"/>
</dbReference>
<dbReference type="OrthoDB" id="382827at2157"/>
<name>L9XGT1_9EURY</name>
<sequence length="66" mass="7091">MHSKTFSKFLSAMLLLAMIAVTNAAVVSPPDPFTLGLYALPLLLVAAALAYALTYGVRDVPQRRNV</sequence>
<gene>
    <name evidence="2" type="ORF">C492_09990</name>
</gene>
<reference evidence="2 3" key="1">
    <citation type="journal article" date="2014" name="PLoS Genet.">
        <title>Phylogenetically driven sequencing of extremely halophilic archaea reveals strategies for static and dynamic osmo-response.</title>
        <authorList>
            <person name="Becker E.A."/>
            <person name="Seitzer P.M."/>
            <person name="Tritt A."/>
            <person name="Larsen D."/>
            <person name="Krusor M."/>
            <person name="Yao A.I."/>
            <person name="Wu D."/>
            <person name="Madern D."/>
            <person name="Eisen J.A."/>
            <person name="Darling A.E."/>
            <person name="Facciotti M.T."/>
        </authorList>
    </citation>
    <scope>NUCLEOTIDE SEQUENCE [LARGE SCALE GENOMIC DNA]</scope>
    <source>
        <strain evidence="2 3">DSM 18795</strain>
    </source>
</reference>
<proteinExistence type="predicted"/>
<keyword evidence="1" id="KW-0812">Transmembrane</keyword>
<keyword evidence="1" id="KW-1133">Transmembrane helix</keyword>